<comment type="caution">
    <text evidence="5">The sequence shown here is derived from an EMBL/GenBank/DDBJ whole genome shotgun (WGS) entry which is preliminary data.</text>
</comment>
<dbReference type="OrthoDB" id="9783139at2"/>
<protein>
    <submittedName>
        <fullName evidence="5">Heat-inducible transcription repressor</fullName>
    </submittedName>
</protein>
<dbReference type="Gene3D" id="1.10.10.10">
    <property type="entry name" value="Winged helix-like DNA-binding domain superfamily/Winged helix DNA-binding domain"/>
    <property type="match status" value="1"/>
</dbReference>
<dbReference type="InterPro" id="IPR002571">
    <property type="entry name" value="HrcA"/>
</dbReference>
<accession>A0A3D8J161</accession>
<evidence type="ECO:0000256" key="2">
    <source>
        <dbReference type="ARBA" id="ARBA00023015"/>
    </source>
</evidence>
<dbReference type="EMBL" id="NXLW01000013">
    <property type="protein sequence ID" value="RDU71262.1"/>
    <property type="molecule type" value="Genomic_DNA"/>
</dbReference>
<dbReference type="RefSeq" id="WP_104762234.1">
    <property type="nucleotide sequence ID" value="NZ_FZPM01000002.1"/>
</dbReference>
<organism evidence="5 6">
    <name type="scientific">Helicobacter aurati</name>
    <dbReference type="NCBI Taxonomy" id="137778"/>
    <lineage>
        <taxon>Bacteria</taxon>
        <taxon>Pseudomonadati</taxon>
        <taxon>Campylobacterota</taxon>
        <taxon>Epsilonproteobacteria</taxon>
        <taxon>Campylobacterales</taxon>
        <taxon>Helicobacteraceae</taxon>
        <taxon>Helicobacter</taxon>
    </lineage>
</organism>
<reference evidence="5 6" key="1">
    <citation type="submission" date="2018-04" db="EMBL/GenBank/DDBJ databases">
        <title>Novel Campyloabacter and Helicobacter Species and Strains.</title>
        <authorList>
            <person name="Mannion A.J."/>
            <person name="Shen Z."/>
            <person name="Fox J.G."/>
        </authorList>
    </citation>
    <scope>NUCLEOTIDE SEQUENCE [LARGE SCALE GENOMIC DNA]</scope>
    <source>
        <strain evidence="5 6">MIT 97-5075</strain>
    </source>
</reference>
<proteinExistence type="predicted"/>
<sequence>MSIKNKLLIGIIQEYIKSKEPIGSEFLKSQQNFNVSSATIRNYCKVLEKEGALFQPHTSSGRIPTHTSLSSYWKETLRSFIERELETTILQIADLSRRYEVFCITIPKESNVLENVVNVEQTYLILEFSRNETVIGFSERLSRFIKTLVGLDVQDIIKIASAVGARELKEKLLCLKQFDFNLTSYRYGSEFLRDIAFGNGEVFMDFYNAYALLKYQNGIYFNILPSGYLTIIHDICYLDQHNGQKNKARMLCAGSLLADYRSFYKELHTGN</sequence>
<keyword evidence="2" id="KW-0805">Transcription regulation</keyword>
<evidence type="ECO:0000256" key="1">
    <source>
        <dbReference type="ARBA" id="ARBA00022491"/>
    </source>
</evidence>
<name>A0A3D8J161_9HELI</name>
<evidence type="ECO:0000313" key="6">
    <source>
        <dbReference type="Proteomes" id="UP000256424"/>
    </source>
</evidence>
<gene>
    <name evidence="5" type="ORF">CQA66_06890</name>
</gene>
<dbReference type="InterPro" id="IPR036388">
    <property type="entry name" value="WH-like_DNA-bd_sf"/>
</dbReference>
<keyword evidence="3" id="KW-0346">Stress response</keyword>
<keyword evidence="1" id="KW-0678">Repressor</keyword>
<dbReference type="AlphaFoldDB" id="A0A3D8J161"/>
<evidence type="ECO:0000313" key="5">
    <source>
        <dbReference type="EMBL" id="RDU71262.1"/>
    </source>
</evidence>
<keyword evidence="4" id="KW-0804">Transcription</keyword>
<evidence type="ECO:0000256" key="3">
    <source>
        <dbReference type="ARBA" id="ARBA00023016"/>
    </source>
</evidence>
<dbReference type="PANTHER" id="PTHR34824:SF1">
    <property type="entry name" value="HEAT-INDUCIBLE TRANSCRIPTION REPRESSOR HRCA"/>
    <property type="match status" value="1"/>
</dbReference>
<dbReference type="GO" id="GO:0045892">
    <property type="term" value="P:negative regulation of DNA-templated transcription"/>
    <property type="evidence" value="ECO:0007669"/>
    <property type="project" value="TreeGrafter"/>
</dbReference>
<dbReference type="GO" id="GO:0003677">
    <property type="term" value="F:DNA binding"/>
    <property type="evidence" value="ECO:0007669"/>
    <property type="project" value="InterPro"/>
</dbReference>
<dbReference type="SUPFAM" id="SSF46785">
    <property type="entry name" value="Winged helix' DNA-binding domain"/>
    <property type="match status" value="1"/>
</dbReference>
<dbReference type="PANTHER" id="PTHR34824">
    <property type="entry name" value="HEAT-INDUCIBLE TRANSCRIPTION REPRESSOR HRCA"/>
    <property type="match status" value="1"/>
</dbReference>
<evidence type="ECO:0000256" key="4">
    <source>
        <dbReference type="ARBA" id="ARBA00023163"/>
    </source>
</evidence>
<dbReference type="InterPro" id="IPR036390">
    <property type="entry name" value="WH_DNA-bd_sf"/>
</dbReference>
<dbReference type="Proteomes" id="UP000256424">
    <property type="component" value="Unassembled WGS sequence"/>
</dbReference>
<keyword evidence="6" id="KW-1185">Reference proteome</keyword>